<evidence type="ECO:0000313" key="22">
    <source>
        <dbReference type="Proteomes" id="UP000267341"/>
    </source>
</evidence>
<keyword evidence="22" id="KW-1185">Reference proteome</keyword>
<comment type="similarity">
    <text evidence="2">Belongs to the etk/wzc family.</text>
</comment>
<dbReference type="InterPro" id="IPR050445">
    <property type="entry name" value="Bact_polysacc_biosynth/exp"/>
</dbReference>
<proteinExistence type="inferred from homology"/>
<evidence type="ECO:0000256" key="9">
    <source>
        <dbReference type="ARBA" id="ARBA00022840"/>
    </source>
</evidence>
<evidence type="ECO:0000256" key="13">
    <source>
        <dbReference type="ARBA" id="ARBA00053015"/>
    </source>
</evidence>
<comment type="catalytic activity">
    <reaction evidence="13">
        <text>L-tyrosyl-[protein] + ATP = O-phospho-L-tyrosyl-[protein] + ADP + H(+)</text>
        <dbReference type="Rhea" id="RHEA:10596"/>
        <dbReference type="Rhea" id="RHEA-COMP:10136"/>
        <dbReference type="Rhea" id="RHEA-COMP:20101"/>
        <dbReference type="ChEBI" id="CHEBI:15378"/>
        <dbReference type="ChEBI" id="CHEBI:30616"/>
        <dbReference type="ChEBI" id="CHEBI:46858"/>
        <dbReference type="ChEBI" id="CHEBI:61978"/>
        <dbReference type="ChEBI" id="CHEBI:456216"/>
    </reaction>
</comment>
<organism evidence="20 21">
    <name type="scientific">Yokenella regensburgei</name>
    <dbReference type="NCBI Taxonomy" id="158877"/>
    <lineage>
        <taxon>Bacteria</taxon>
        <taxon>Pseudomonadati</taxon>
        <taxon>Pseudomonadota</taxon>
        <taxon>Gammaproteobacteria</taxon>
        <taxon>Enterobacterales</taxon>
        <taxon>Enterobacteriaceae</taxon>
        <taxon>Yokenella</taxon>
    </lineage>
</organism>
<feature type="transmembrane region" description="Helical" evidence="15">
    <location>
        <begin position="32"/>
        <end position="51"/>
    </location>
</feature>
<dbReference type="RefSeq" id="WP_006820767.1">
    <property type="nucleotide sequence ID" value="NZ_CABKQJ010000016.1"/>
</dbReference>
<dbReference type="GeneID" id="66902553"/>
<reference evidence="19 22" key="2">
    <citation type="submission" date="2018-10" db="EMBL/GenBank/DDBJ databases">
        <title>Genomic Encyclopedia of Type Strains, Phase IV (KMG-IV): sequencing the most valuable type-strain genomes for metagenomic binning, comparative biology and taxonomic classification.</title>
        <authorList>
            <person name="Goeker M."/>
        </authorList>
    </citation>
    <scope>NUCLEOTIDE SEQUENCE [LARGE SCALE GENOMIC DNA]</scope>
    <source>
        <strain evidence="19 22">DSM 5079</strain>
    </source>
</reference>
<dbReference type="EMBL" id="UAVL01000017">
    <property type="protein sequence ID" value="SQA64063.1"/>
    <property type="molecule type" value="Genomic_DNA"/>
</dbReference>
<evidence type="ECO:0000313" key="19">
    <source>
        <dbReference type="EMBL" id="RKR63803.1"/>
    </source>
</evidence>
<accession>A0AB38FXJ0</accession>
<dbReference type="InterPro" id="IPR003856">
    <property type="entry name" value="LPS_length_determ_N"/>
</dbReference>
<dbReference type="PANTHER" id="PTHR32309:SF32">
    <property type="entry name" value="TYROSINE-PROTEIN KINASE ETK-RELATED"/>
    <property type="match status" value="1"/>
</dbReference>
<keyword evidence="6 15" id="KW-0812">Transmembrane</keyword>
<dbReference type="EC" id="2.7.10.-" evidence="20"/>
<keyword evidence="11 15" id="KW-0472">Membrane</keyword>
<dbReference type="Pfam" id="PF02706">
    <property type="entry name" value="Wzz"/>
    <property type="match status" value="1"/>
</dbReference>
<dbReference type="GO" id="GO:0005524">
    <property type="term" value="F:ATP binding"/>
    <property type="evidence" value="ECO:0007669"/>
    <property type="project" value="UniProtKB-KW"/>
</dbReference>
<evidence type="ECO:0000256" key="7">
    <source>
        <dbReference type="ARBA" id="ARBA00022741"/>
    </source>
</evidence>
<dbReference type="EMBL" id="RBIZ01000003">
    <property type="protein sequence ID" value="RKR63803.1"/>
    <property type="molecule type" value="Genomic_DNA"/>
</dbReference>
<dbReference type="InterPro" id="IPR005702">
    <property type="entry name" value="Wzc-like_C"/>
</dbReference>
<feature type="domain" description="Tyrosine-protein kinase G-rich" evidence="18">
    <location>
        <begin position="367"/>
        <end position="447"/>
    </location>
</feature>
<dbReference type="InterPro" id="IPR032807">
    <property type="entry name" value="GNVR"/>
</dbReference>
<dbReference type="Pfam" id="PF13614">
    <property type="entry name" value="AAA_31"/>
    <property type="match status" value="1"/>
</dbReference>
<evidence type="ECO:0000259" key="16">
    <source>
        <dbReference type="Pfam" id="PF02706"/>
    </source>
</evidence>
<evidence type="ECO:0000256" key="8">
    <source>
        <dbReference type="ARBA" id="ARBA00022777"/>
    </source>
</evidence>
<dbReference type="InterPro" id="IPR025669">
    <property type="entry name" value="AAA_dom"/>
</dbReference>
<dbReference type="Gene3D" id="3.40.50.300">
    <property type="entry name" value="P-loop containing nucleotide triphosphate hydrolases"/>
    <property type="match status" value="1"/>
</dbReference>
<feature type="transmembrane region" description="Helical" evidence="15">
    <location>
        <begin position="425"/>
        <end position="445"/>
    </location>
</feature>
<dbReference type="FunFam" id="3.40.50.300:FF:000527">
    <property type="entry name" value="Tyrosine-protein kinase etk"/>
    <property type="match status" value="1"/>
</dbReference>
<evidence type="ECO:0000256" key="15">
    <source>
        <dbReference type="SAM" id="Phobius"/>
    </source>
</evidence>
<evidence type="ECO:0000256" key="2">
    <source>
        <dbReference type="ARBA" id="ARBA00008883"/>
    </source>
</evidence>
<evidence type="ECO:0000313" key="21">
    <source>
        <dbReference type="Proteomes" id="UP000251313"/>
    </source>
</evidence>
<sequence length="720" mass="79530">MTEKMKPSASQATGSDEIDIGRLIGTVVEAKWLVLGVTAVFGLAAVIYALFATPIYSADALVQIEQNSGSSLVQDLNSALNSKPPASASEIQLIQSRMVLGKTVEDLNLDIAVNKNTFPILGAGWDRLMGRKDDYVRIETFNRPESMKEQEFTLEVLGPKSYRLTTDDGFSARGETGKLLSRGGVSMMVHSIHAQTGDAFTVTKYSTLAMINRLQDNLMVTENGKDTGVLSLTFTGEDRNKIRLILNSITQNYLAQNVARKSEEAAKSLAFLAQQLPQVRSTLDTAENKLNSYRQQKDSVDLQLEAKSVLDSMVNIDAQLNELTFKEAEISKLFTKRHPAYRTLLEKRQALEDEKSNLNKRVTAMPKTQQEVVRLTRDVESGQQVYMQLLNRQQELKIQQASTVGNVRIVDHAISQPGVLKPKRALIILGGLILGLMLAIVGVLLRSLLNRGIETPQALEDRGISVYASIPLSEWQKASDNIKSVRGVKRFKQSQLLALGNPADLAIEAIRSLRTSLHFAMMQAQNNVLMLSGVSPSIGKTFVCANLAAVVSQTHKRVLLIDCDMRKGYTHELLGTNNENGLSDILVGKAEIENCAKKTTIENFDLVPRGQVPPNPSELLMGERFGELVNWASSRYDLVLIDTPPILAVTDAAIVGRMAGTTLMVVRYGVNTMNEVEASLSRFEQNGIDVRGVILNSIFRRANGYQDFGYYEYHYKSDSK</sequence>
<keyword evidence="8 20" id="KW-0418">Kinase</keyword>
<dbReference type="NCBIfam" id="NF008568">
    <property type="entry name" value="PRK11519.1"/>
    <property type="match status" value="1"/>
</dbReference>
<dbReference type="NCBIfam" id="TIGR01007">
    <property type="entry name" value="eps_fam"/>
    <property type="match status" value="1"/>
</dbReference>
<dbReference type="SUPFAM" id="SSF52540">
    <property type="entry name" value="P-loop containing nucleoside triphosphate hydrolases"/>
    <property type="match status" value="1"/>
</dbReference>
<feature type="domain" description="Polysaccharide chain length determinant N-terminal" evidence="16">
    <location>
        <begin position="16"/>
        <end position="107"/>
    </location>
</feature>
<dbReference type="GO" id="GO:0005886">
    <property type="term" value="C:plasma membrane"/>
    <property type="evidence" value="ECO:0007669"/>
    <property type="project" value="UniProtKB-SubCell"/>
</dbReference>
<evidence type="ECO:0000256" key="3">
    <source>
        <dbReference type="ARBA" id="ARBA00022475"/>
    </source>
</evidence>
<evidence type="ECO:0000313" key="20">
    <source>
        <dbReference type="EMBL" id="SQA64063.1"/>
    </source>
</evidence>
<dbReference type="CDD" id="cd05387">
    <property type="entry name" value="BY-kinase"/>
    <property type="match status" value="1"/>
</dbReference>
<evidence type="ECO:0000256" key="5">
    <source>
        <dbReference type="ARBA" id="ARBA00022679"/>
    </source>
</evidence>
<feature type="coiled-coil region" evidence="14">
    <location>
        <begin position="276"/>
        <end position="303"/>
    </location>
</feature>
<keyword evidence="4" id="KW-0997">Cell inner membrane</keyword>
<dbReference type="PANTHER" id="PTHR32309">
    <property type="entry name" value="TYROSINE-PROTEIN KINASE"/>
    <property type="match status" value="1"/>
</dbReference>
<keyword evidence="14" id="KW-0175">Coiled coil</keyword>
<name>A0AB38FXJ0_9ENTR</name>
<keyword evidence="7" id="KW-0547">Nucleotide-binding</keyword>
<evidence type="ECO:0000259" key="17">
    <source>
        <dbReference type="Pfam" id="PF13614"/>
    </source>
</evidence>
<keyword evidence="10 15" id="KW-1133">Transmembrane helix</keyword>
<dbReference type="InterPro" id="IPR027417">
    <property type="entry name" value="P-loop_NTPase"/>
</dbReference>
<evidence type="ECO:0000259" key="18">
    <source>
        <dbReference type="Pfam" id="PF13807"/>
    </source>
</evidence>
<dbReference type="Pfam" id="PF23607">
    <property type="entry name" value="WZC_N"/>
    <property type="match status" value="1"/>
</dbReference>
<dbReference type="GO" id="GO:0042802">
    <property type="term" value="F:identical protein binding"/>
    <property type="evidence" value="ECO:0007669"/>
    <property type="project" value="UniProtKB-ARBA"/>
</dbReference>
<gene>
    <name evidence="20" type="primary">wzc</name>
    <name evidence="19" type="ORF">C7387_0469</name>
    <name evidence="20" type="ORF">NCTC11967_03150</name>
</gene>
<dbReference type="GO" id="GO:0004713">
    <property type="term" value="F:protein tyrosine kinase activity"/>
    <property type="evidence" value="ECO:0007669"/>
    <property type="project" value="UniProtKB-KW"/>
</dbReference>
<evidence type="ECO:0000256" key="11">
    <source>
        <dbReference type="ARBA" id="ARBA00023136"/>
    </source>
</evidence>
<evidence type="ECO:0000256" key="1">
    <source>
        <dbReference type="ARBA" id="ARBA00004429"/>
    </source>
</evidence>
<evidence type="ECO:0000256" key="12">
    <source>
        <dbReference type="ARBA" id="ARBA00023137"/>
    </source>
</evidence>
<keyword evidence="12" id="KW-0829">Tyrosine-protein kinase</keyword>
<evidence type="ECO:0000256" key="6">
    <source>
        <dbReference type="ARBA" id="ARBA00022692"/>
    </source>
</evidence>
<dbReference type="Proteomes" id="UP000267341">
    <property type="component" value="Unassembled WGS sequence"/>
</dbReference>
<comment type="subcellular location">
    <subcellularLocation>
        <location evidence="1">Cell inner membrane</location>
        <topology evidence="1">Multi-pass membrane protein</topology>
    </subcellularLocation>
</comment>
<evidence type="ECO:0000256" key="4">
    <source>
        <dbReference type="ARBA" id="ARBA00022519"/>
    </source>
</evidence>
<comment type="caution">
    <text evidence="20">The sequence shown here is derived from an EMBL/GenBank/DDBJ whole genome shotgun (WGS) entry which is preliminary data.</text>
</comment>
<feature type="domain" description="AAA" evidence="17">
    <location>
        <begin position="538"/>
        <end position="651"/>
    </location>
</feature>
<keyword evidence="3" id="KW-1003">Cell membrane</keyword>
<evidence type="ECO:0000256" key="14">
    <source>
        <dbReference type="SAM" id="Coils"/>
    </source>
</evidence>
<dbReference type="Proteomes" id="UP000251313">
    <property type="component" value="Unassembled WGS sequence"/>
</dbReference>
<protein>
    <submittedName>
        <fullName evidence="19">Tyrosine-protein kinase Etk/Wzc</fullName>
    </submittedName>
    <submittedName>
        <fullName evidence="20">Tyrosine-protein kinase wzc</fullName>
        <ecNumber evidence="20">2.7.10.-</ecNumber>
    </submittedName>
</protein>
<reference evidence="20 21" key="1">
    <citation type="submission" date="2018-06" db="EMBL/GenBank/DDBJ databases">
        <authorList>
            <consortium name="Pathogen Informatics"/>
            <person name="Doyle S."/>
        </authorList>
    </citation>
    <scope>NUCLEOTIDE SEQUENCE [LARGE SCALE GENOMIC DNA]</scope>
    <source>
        <strain evidence="20 21">NCTC11967</strain>
    </source>
</reference>
<evidence type="ECO:0000256" key="10">
    <source>
        <dbReference type="ARBA" id="ARBA00022989"/>
    </source>
</evidence>
<keyword evidence="5 20" id="KW-0808">Transferase</keyword>
<dbReference type="AlphaFoldDB" id="A0AB38FXJ0"/>
<dbReference type="Pfam" id="PF13807">
    <property type="entry name" value="GNVR"/>
    <property type="match status" value="1"/>
</dbReference>
<keyword evidence="9" id="KW-0067">ATP-binding</keyword>